<reference evidence="2 3" key="1">
    <citation type="journal article" date="2014" name="Genome Announc.">
        <title>Draft Genome Sequence of Cytophaga fermentans JCM 21142T, a Facultative Anaerobe Isolated from Marine Mud.</title>
        <authorList>
            <person name="Starns D."/>
            <person name="Oshima K."/>
            <person name="Suda W."/>
            <person name="Iino T."/>
            <person name="Yuki M."/>
            <person name="Inoue J."/>
            <person name="Kitamura K."/>
            <person name="Iida T."/>
            <person name="Darby A."/>
            <person name="Hattori M."/>
            <person name="Ohkuma M."/>
        </authorList>
    </citation>
    <scope>NUCLEOTIDE SEQUENCE [LARGE SCALE GENOMIC DNA]</scope>
    <source>
        <strain evidence="2 3">JCM 21142</strain>
    </source>
</reference>
<dbReference type="AlphaFoldDB" id="W7YPN3"/>
<keyword evidence="3" id="KW-1185">Reference proteome</keyword>
<name>W7YPN3_9BACT</name>
<accession>W7YPN3</accession>
<dbReference type="OrthoDB" id="1119469at2"/>
<proteinExistence type="predicted"/>
<evidence type="ECO:0000313" key="3">
    <source>
        <dbReference type="Proteomes" id="UP000019402"/>
    </source>
</evidence>
<dbReference type="STRING" id="869213.GCA_000517085_00605"/>
<keyword evidence="1" id="KW-0472">Membrane</keyword>
<protein>
    <recommendedName>
        <fullName evidence="4">DUF2892 domain-containing protein</fullName>
    </recommendedName>
</protein>
<dbReference type="EMBL" id="BAMD01000044">
    <property type="protein sequence ID" value="GAF04374.1"/>
    <property type="molecule type" value="Genomic_DNA"/>
</dbReference>
<dbReference type="Proteomes" id="UP000019402">
    <property type="component" value="Unassembled WGS sequence"/>
</dbReference>
<dbReference type="eggNOG" id="ENOG50316MP">
    <property type="taxonomic scope" value="Bacteria"/>
</dbReference>
<comment type="caution">
    <text evidence="2">The sequence shown here is derived from an EMBL/GenBank/DDBJ whole genome shotgun (WGS) entry which is preliminary data.</text>
</comment>
<keyword evidence="1" id="KW-0812">Transmembrane</keyword>
<gene>
    <name evidence="2" type="ORF">JCM21142_73077</name>
</gene>
<evidence type="ECO:0008006" key="4">
    <source>
        <dbReference type="Google" id="ProtNLM"/>
    </source>
</evidence>
<sequence length="172" mass="19904">MIGKYIRLIVAVVLCAVSVLLFVNGFVTWGVIASILCALFVLFHFKNEMNLWAFYFVRKNKFAKAAVILDKVKHPEWMIKGQEAYFYFLSGLTEAQKGQRGTKAEKLLKKALSTGLRMKTDQAMAKLNLAGYYLSRRNKKLATYYIKETKKLDTRKMLTDQIKEVENMMKRI</sequence>
<organism evidence="2 3">
    <name type="scientific">Saccharicrinis fermentans DSM 9555 = JCM 21142</name>
    <dbReference type="NCBI Taxonomy" id="869213"/>
    <lineage>
        <taxon>Bacteria</taxon>
        <taxon>Pseudomonadati</taxon>
        <taxon>Bacteroidota</taxon>
        <taxon>Bacteroidia</taxon>
        <taxon>Marinilabiliales</taxon>
        <taxon>Marinilabiliaceae</taxon>
        <taxon>Saccharicrinis</taxon>
    </lineage>
</organism>
<feature type="transmembrane region" description="Helical" evidence="1">
    <location>
        <begin position="5"/>
        <end position="23"/>
    </location>
</feature>
<evidence type="ECO:0000313" key="2">
    <source>
        <dbReference type="EMBL" id="GAF04374.1"/>
    </source>
</evidence>
<evidence type="ECO:0000256" key="1">
    <source>
        <dbReference type="SAM" id="Phobius"/>
    </source>
</evidence>
<feature type="transmembrane region" description="Helical" evidence="1">
    <location>
        <begin position="29"/>
        <end position="45"/>
    </location>
</feature>
<keyword evidence="1" id="KW-1133">Transmembrane helix</keyword>
<dbReference type="RefSeq" id="WP_027470611.1">
    <property type="nucleotide sequence ID" value="NZ_BAMD01000044.1"/>
</dbReference>